<gene>
    <name evidence="1" type="ORF">SAMN04488060_1315</name>
</gene>
<evidence type="ECO:0000313" key="1">
    <source>
        <dbReference type="EMBL" id="SFP07956.1"/>
    </source>
</evidence>
<evidence type="ECO:0000313" key="2">
    <source>
        <dbReference type="Proteomes" id="UP000199331"/>
    </source>
</evidence>
<name>A0A1I5MG75_9SPHN</name>
<reference evidence="2" key="1">
    <citation type="submission" date="2016-10" db="EMBL/GenBank/DDBJ databases">
        <authorList>
            <person name="Varghese N."/>
            <person name="Submissions S."/>
        </authorList>
    </citation>
    <scope>NUCLEOTIDE SEQUENCE [LARGE SCALE GENOMIC DNA]</scope>
    <source>
        <strain evidence="2">CGMCC 1.7715</strain>
    </source>
</reference>
<organism evidence="1 2">
    <name type="scientific">Qipengyuania nanhaisediminis</name>
    <dbReference type="NCBI Taxonomy" id="604088"/>
    <lineage>
        <taxon>Bacteria</taxon>
        <taxon>Pseudomonadati</taxon>
        <taxon>Pseudomonadota</taxon>
        <taxon>Alphaproteobacteria</taxon>
        <taxon>Sphingomonadales</taxon>
        <taxon>Erythrobacteraceae</taxon>
        <taxon>Qipengyuania</taxon>
    </lineage>
</organism>
<proteinExistence type="predicted"/>
<accession>A0A1I5MG75</accession>
<dbReference type="AlphaFoldDB" id="A0A1I5MG75"/>
<dbReference type="Proteomes" id="UP000199331">
    <property type="component" value="Unassembled WGS sequence"/>
</dbReference>
<protein>
    <submittedName>
        <fullName evidence="1">Uncharacterized protein</fullName>
    </submittedName>
</protein>
<keyword evidence="2" id="KW-1185">Reference proteome</keyword>
<dbReference type="EMBL" id="FOWZ01000002">
    <property type="protein sequence ID" value="SFP07956.1"/>
    <property type="molecule type" value="Genomic_DNA"/>
</dbReference>
<sequence length="359" mass="40741">MNLASFARAGTMAYAGYKFGKGEDRLQAATLAVAVHTNQEIAEIKYQGRIALEQNQLLLESQDVANDTLQDIKRAQGITYLAIREGFEQAHQQALLTNFELNSLNSVSQSMLSQLRLQLMEVQKQSDILTSINRTLNKKNEVEAAEILEQGEKLIASQAHAKSDRRAALIQEALSQFDRSTALDPFNERAWMLKAYWNWFINPNDQRWLDYFAEAWRVLQTELHSSDDVQREIAKKTAPFLAELTSQCMCQSGLWREFLEDYADSCLEHGAEDFGFSVKAAVIKATMMHEGYNEKIEADVNEFMNLFSIRALLEVIVADIRVYTSEAGSRVIRIIKNALRSQEQSMHGLMNMESLRGNA</sequence>